<evidence type="ECO:0000313" key="1">
    <source>
        <dbReference type="EMBL" id="HAE8613152.1"/>
    </source>
</evidence>
<organism evidence="1">
    <name type="scientific">Salmonella enterica subsp. salamae serovar 30:1,z28:z6</name>
    <dbReference type="NCBI Taxonomy" id="1967615"/>
    <lineage>
        <taxon>Bacteria</taxon>
        <taxon>Pseudomonadati</taxon>
        <taxon>Pseudomonadota</taxon>
        <taxon>Gammaproteobacteria</taxon>
        <taxon>Enterobacterales</taxon>
        <taxon>Enterobacteriaceae</taxon>
        <taxon>Salmonella</taxon>
    </lineage>
</organism>
<proteinExistence type="predicted"/>
<reference evidence="1" key="2">
    <citation type="submission" date="2018-07" db="EMBL/GenBank/DDBJ databases">
        <authorList>
            <consortium name="NCBI Pathogen Detection Project"/>
        </authorList>
    </citation>
    <scope>NUCLEOTIDE SEQUENCE</scope>
    <source>
        <strain evidence="1">165-86</strain>
    </source>
</reference>
<feature type="non-terminal residue" evidence="1">
    <location>
        <position position="1"/>
    </location>
</feature>
<gene>
    <name evidence="1" type="ORF">G4W81_004923</name>
</gene>
<comment type="caution">
    <text evidence="1">The sequence shown here is derived from an EMBL/GenBank/DDBJ whole genome shotgun (WGS) entry which is preliminary data.</text>
</comment>
<accession>A0A737Y790</accession>
<sequence>QQNTLLIEAIDQAENIINTIYYRYHNCALVGGSEKTLS</sequence>
<reference evidence="1" key="1">
    <citation type="journal article" date="2018" name="Genome Biol.">
        <title>SKESA: strategic k-mer extension for scrupulous assemblies.</title>
        <authorList>
            <person name="Souvorov A."/>
            <person name="Agarwala R."/>
            <person name="Lipman D.J."/>
        </authorList>
    </citation>
    <scope>NUCLEOTIDE SEQUENCE</scope>
    <source>
        <strain evidence="1">165-86</strain>
    </source>
</reference>
<dbReference type="EMBL" id="DAATHJ010000112">
    <property type="protein sequence ID" value="HAE8613152.1"/>
    <property type="molecule type" value="Genomic_DNA"/>
</dbReference>
<dbReference type="Pfam" id="PF08988">
    <property type="entry name" value="T3SS_needle_E"/>
    <property type="match status" value="1"/>
</dbReference>
<name>A0A737Y790_SALER</name>
<protein>
    <submittedName>
        <fullName evidence="1">EscE/YscE/SsaE family type III secretion system needle protein co-chaperone</fullName>
    </submittedName>
</protein>
<dbReference type="AlphaFoldDB" id="A0A737Y790"/>
<dbReference type="InterPro" id="IPR012671">
    <property type="entry name" value="T3SS_PscE/YscE"/>
</dbReference>